<feature type="compositionally biased region" description="Basic residues" evidence="1">
    <location>
        <begin position="48"/>
        <end position="63"/>
    </location>
</feature>
<dbReference type="Proteomes" id="UP001500642">
    <property type="component" value="Unassembled WGS sequence"/>
</dbReference>
<evidence type="ECO:0000313" key="2">
    <source>
        <dbReference type="EMBL" id="GAA4384081.1"/>
    </source>
</evidence>
<dbReference type="EMBL" id="BAABGL010000002">
    <property type="protein sequence ID" value="GAA4384081.1"/>
    <property type="molecule type" value="Genomic_DNA"/>
</dbReference>
<feature type="compositionally biased region" description="Gly residues" evidence="1">
    <location>
        <begin position="22"/>
        <end position="35"/>
    </location>
</feature>
<reference evidence="3" key="1">
    <citation type="journal article" date="2019" name="Int. J. Syst. Evol. Microbiol.">
        <title>The Global Catalogue of Microorganisms (GCM) 10K type strain sequencing project: providing services to taxonomists for standard genome sequencing and annotation.</title>
        <authorList>
            <consortium name="The Broad Institute Genomics Platform"/>
            <consortium name="The Broad Institute Genome Sequencing Center for Infectious Disease"/>
            <person name="Wu L."/>
            <person name="Ma J."/>
        </authorList>
    </citation>
    <scope>NUCLEOTIDE SEQUENCE [LARGE SCALE GENOMIC DNA]</scope>
    <source>
        <strain evidence="3">JCM 17808</strain>
    </source>
</reference>
<feature type="region of interest" description="Disordered" evidence="1">
    <location>
        <begin position="1"/>
        <end position="63"/>
    </location>
</feature>
<proteinExistence type="predicted"/>
<gene>
    <name evidence="2" type="ORF">GCM10023167_04370</name>
</gene>
<evidence type="ECO:0000313" key="3">
    <source>
        <dbReference type="Proteomes" id="UP001500642"/>
    </source>
</evidence>
<comment type="caution">
    <text evidence="2">The sequence shown here is derived from an EMBL/GenBank/DDBJ whole genome shotgun (WGS) entry which is preliminary data.</text>
</comment>
<organism evidence="2 3">
    <name type="scientific">Brevibacterium pityocampae</name>
    <dbReference type="NCBI Taxonomy" id="506594"/>
    <lineage>
        <taxon>Bacteria</taxon>
        <taxon>Bacillati</taxon>
        <taxon>Actinomycetota</taxon>
        <taxon>Actinomycetes</taxon>
        <taxon>Micrococcales</taxon>
        <taxon>Brevibacteriaceae</taxon>
        <taxon>Brevibacterium</taxon>
    </lineage>
</organism>
<protein>
    <submittedName>
        <fullName evidence="2">Uncharacterized protein</fullName>
    </submittedName>
</protein>
<keyword evidence="3" id="KW-1185">Reference proteome</keyword>
<name>A0ABP8J2Y5_9MICO</name>
<evidence type="ECO:0000256" key="1">
    <source>
        <dbReference type="SAM" id="MobiDB-lite"/>
    </source>
</evidence>
<dbReference type="RefSeq" id="WP_345029455.1">
    <property type="nucleotide sequence ID" value="NZ_BAABGL010000002.1"/>
</dbReference>
<accession>A0ABP8J2Y5</accession>
<sequence>MGILSRILNGATNTRGGRRGGRPMGRSGGTGGGLLGMLRRGASDPNTRRKAKQAVRGLRNRRR</sequence>